<feature type="region of interest" description="Disordered" evidence="1">
    <location>
        <begin position="59"/>
        <end position="124"/>
    </location>
</feature>
<keyword evidence="2" id="KW-0472">Membrane</keyword>
<keyword evidence="2" id="KW-1133">Transmembrane helix</keyword>
<dbReference type="VEuPathDB" id="VectorBase:AATE012558"/>
<evidence type="ECO:0000256" key="1">
    <source>
        <dbReference type="SAM" id="MobiDB-lite"/>
    </source>
</evidence>
<proteinExistence type="predicted"/>
<feature type="transmembrane region" description="Helical" evidence="2">
    <location>
        <begin position="39"/>
        <end position="57"/>
    </location>
</feature>
<organism evidence="3">
    <name type="scientific">Anopheles atroparvus</name>
    <name type="common">European mosquito</name>
    <dbReference type="NCBI Taxonomy" id="41427"/>
    <lineage>
        <taxon>Eukaryota</taxon>
        <taxon>Metazoa</taxon>
        <taxon>Ecdysozoa</taxon>
        <taxon>Arthropoda</taxon>
        <taxon>Hexapoda</taxon>
        <taxon>Insecta</taxon>
        <taxon>Pterygota</taxon>
        <taxon>Neoptera</taxon>
        <taxon>Endopterygota</taxon>
        <taxon>Diptera</taxon>
        <taxon>Nematocera</taxon>
        <taxon>Culicoidea</taxon>
        <taxon>Culicidae</taxon>
        <taxon>Anophelinae</taxon>
        <taxon>Anopheles</taxon>
    </lineage>
</organism>
<dbReference type="AlphaFoldDB" id="A0A182J6Z6"/>
<keyword evidence="2" id="KW-0812">Transmembrane</keyword>
<evidence type="ECO:0000313" key="3">
    <source>
        <dbReference type="EnsemblMetazoa" id="AATE012558-PA.1"/>
    </source>
</evidence>
<accession>A0A182J6Z6</accession>
<reference evidence="3" key="1">
    <citation type="submission" date="2022-08" db="UniProtKB">
        <authorList>
            <consortium name="EnsemblMetazoa"/>
        </authorList>
    </citation>
    <scope>IDENTIFICATION</scope>
    <source>
        <strain evidence="3">EBRO</strain>
    </source>
</reference>
<evidence type="ECO:0000256" key="2">
    <source>
        <dbReference type="SAM" id="Phobius"/>
    </source>
</evidence>
<name>A0A182J6Z6_ANOAO</name>
<feature type="compositionally biased region" description="Low complexity" evidence="1">
    <location>
        <begin position="59"/>
        <end position="77"/>
    </location>
</feature>
<protein>
    <submittedName>
        <fullName evidence="3">Uncharacterized protein</fullName>
    </submittedName>
</protein>
<sequence>MRYAAPVWHAGLAAKSYRLRLESAQRIVARRAGYTFRRVRYWSAILVAGIIPIARLPPAARNRPPHPSSSGPPGGAAHHPRAMAGALGRHHRCRKSGEQPLHAVGPPWHPIRGPVGQQETRLSGRCVRLRMRSHLRRNGRSPLFVQR</sequence>
<dbReference type="EnsemblMetazoa" id="AATE012558-RA">
    <property type="protein sequence ID" value="AATE012558-PA.1"/>
    <property type="gene ID" value="AATE012558"/>
</dbReference>
<dbReference type="EMBL" id="AXCP01009649">
    <property type="status" value="NOT_ANNOTATED_CDS"/>
    <property type="molecule type" value="Genomic_DNA"/>
</dbReference>
<dbReference type="EMBL" id="AXCP01009650">
    <property type="status" value="NOT_ANNOTATED_CDS"/>
    <property type="molecule type" value="Genomic_DNA"/>
</dbReference>